<keyword evidence="6 9" id="KW-1133">Transmembrane helix</keyword>
<dbReference type="Gene3D" id="3.30.70.3220">
    <property type="match status" value="1"/>
</dbReference>
<feature type="compositionally biased region" description="Low complexity" evidence="10">
    <location>
        <begin position="180"/>
        <end position="213"/>
    </location>
</feature>
<evidence type="ECO:0000256" key="2">
    <source>
        <dbReference type="ARBA" id="ARBA00022448"/>
    </source>
</evidence>
<dbReference type="HAMAP" id="MF_01463_B">
    <property type="entry name" value="SecD_B"/>
    <property type="match status" value="1"/>
</dbReference>
<feature type="transmembrane region" description="Helical" evidence="9">
    <location>
        <begin position="407"/>
        <end position="427"/>
    </location>
</feature>
<dbReference type="InterPro" id="IPR048634">
    <property type="entry name" value="SecD_SecF_C"/>
</dbReference>
<evidence type="ECO:0000256" key="1">
    <source>
        <dbReference type="ARBA" id="ARBA00004651"/>
    </source>
</evidence>
<dbReference type="InterPro" id="IPR005791">
    <property type="entry name" value="SecD"/>
</dbReference>
<dbReference type="Pfam" id="PF02355">
    <property type="entry name" value="SecD_SecF_C"/>
    <property type="match status" value="1"/>
</dbReference>
<keyword evidence="2 9" id="KW-0813">Transport</keyword>
<evidence type="ECO:0000256" key="10">
    <source>
        <dbReference type="SAM" id="MobiDB-lite"/>
    </source>
</evidence>
<dbReference type="InterPro" id="IPR054384">
    <property type="entry name" value="SecDF_P1_head"/>
</dbReference>
<dbReference type="InterPro" id="IPR055344">
    <property type="entry name" value="SecD_SecF_C_bact"/>
</dbReference>
<feature type="transmembrane region" description="Helical" evidence="9">
    <location>
        <begin position="537"/>
        <end position="556"/>
    </location>
</feature>
<evidence type="ECO:0000256" key="8">
    <source>
        <dbReference type="ARBA" id="ARBA00023136"/>
    </source>
</evidence>
<dbReference type="PANTHER" id="PTHR30081:SF1">
    <property type="entry name" value="PROTEIN TRANSLOCASE SUBUNIT SECD"/>
    <property type="match status" value="1"/>
</dbReference>
<dbReference type="RefSeq" id="WP_344595182.1">
    <property type="nucleotide sequence ID" value="NZ_BAAARW010000028.1"/>
</dbReference>
<dbReference type="Gene3D" id="1.20.1640.10">
    <property type="entry name" value="Multidrug efflux transporter AcrB transmembrane domain"/>
    <property type="match status" value="1"/>
</dbReference>
<dbReference type="NCBIfam" id="TIGR01129">
    <property type="entry name" value="secD"/>
    <property type="match status" value="1"/>
</dbReference>
<protein>
    <recommendedName>
        <fullName evidence="9">Protein translocase subunit SecD</fullName>
    </recommendedName>
</protein>
<accession>A0ABP5X4F9</accession>
<reference evidence="15" key="1">
    <citation type="journal article" date="2019" name="Int. J. Syst. Evol. Microbiol.">
        <title>The Global Catalogue of Microorganisms (GCM) 10K type strain sequencing project: providing services to taxonomists for standard genome sequencing and annotation.</title>
        <authorList>
            <consortium name="The Broad Institute Genomics Platform"/>
            <consortium name="The Broad Institute Genome Sequencing Center for Infectious Disease"/>
            <person name="Wu L."/>
            <person name="Ma J."/>
        </authorList>
    </citation>
    <scope>NUCLEOTIDE SEQUENCE [LARGE SCALE GENOMIC DNA]</scope>
    <source>
        <strain evidence="15">JCM 3325</strain>
    </source>
</reference>
<name>A0ABP5X4F9_9ACTN</name>
<evidence type="ECO:0000259" key="13">
    <source>
        <dbReference type="Pfam" id="PF22599"/>
    </source>
</evidence>
<comment type="subunit">
    <text evidence="9">Forms a complex with SecF. Part of the essential Sec protein translocation apparatus which comprises SecA, SecYEG and auxiliary proteins SecDF. Other proteins may also be involved.</text>
</comment>
<keyword evidence="8 9" id="KW-0472">Membrane</keyword>
<comment type="caution">
    <text evidence="14">The sequence shown here is derived from an EMBL/GenBank/DDBJ whole genome shotgun (WGS) entry which is preliminary data.</text>
</comment>
<feature type="domain" description="SecDF P1 head subdomain" evidence="13">
    <location>
        <begin position="271"/>
        <end position="387"/>
    </location>
</feature>
<dbReference type="Gene3D" id="3.30.1360.200">
    <property type="match status" value="1"/>
</dbReference>
<feature type="domain" description="Protein translocase subunit SecDF P1" evidence="12">
    <location>
        <begin position="66"/>
        <end position="122"/>
    </location>
</feature>
<feature type="domain" description="Protein export membrane protein SecD/SecF C-terminal" evidence="11">
    <location>
        <begin position="389"/>
        <end position="564"/>
    </location>
</feature>
<gene>
    <name evidence="14" type="primary">secD_1</name>
    <name evidence="9" type="synonym">secD</name>
    <name evidence="14" type="ORF">GCM10010191_72180</name>
</gene>
<evidence type="ECO:0000259" key="11">
    <source>
        <dbReference type="Pfam" id="PF02355"/>
    </source>
</evidence>
<proteinExistence type="inferred from homology"/>
<evidence type="ECO:0000313" key="14">
    <source>
        <dbReference type="EMBL" id="GAA2445032.1"/>
    </source>
</evidence>
<dbReference type="NCBIfam" id="TIGR00916">
    <property type="entry name" value="2A0604s01"/>
    <property type="match status" value="1"/>
</dbReference>
<evidence type="ECO:0000256" key="7">
    <source>
        <dbReference type="ARBA" id="ARBA00023010"/>
    </source>
</evidence>
<dbReference type="EMBL" id="BAAARW010000028">
    <property type="protein sequence ID" value="GAA2445032.1"/>
    <property type="molecule type" value="Genomic_DNA"/>
</dbReference>
<feature type="region of interest" description="Disordered" evidence="10">
    <location>
        <begin position="581"/>
        <end position="623"/>
    </location>
</feature>
<keyword evidence="7 9" id="KW-0811">Translocation</keyword>
<feature type="transmembrane region" description="Helical" evidence="9">
    <location>
        <begin position="513"/>
        <end position="531"/>
    </location>
</feature>
<comment type="caution">
    <text evidence="9">Lacks conserved residue(s) required for the propagation of feature annotation.</text>
</comment>
<dbReference type="Proteomes" id="UP001501231">
    <property type="component" value="Unassembled WGS sequence"/>
</dbReference>
<evidence type="ECO:0000259" key="12">
    <source>
        <dbReference type="Pfam" id="PF21760"/>
    </source>
</evidence>
<feature type="compositionally biased region" description="Low complexity" evidence="10">
    <location>
        <begin position="593"/>
        <end position="615"/>
    </location>
</feature>
<evidence type="ECO:0000256" key="6">
    <source>
        <dbReference type="ARBA" id="ARBA00022989"/>
    </source>
</evidence>
<dbReference type="Pfam" id="PF21760">
    <property type="entry name" value="SecD_1st"/>
    <property type="match status" value="1"/>
</dbReference>
<dbReference type="InterPro" id="IPR048631">
    <property type="entry name" value="SecD_1st"/>
</dbReference>
<feature type="transmembrane region" description="Helical" evidence="9">
    <location>
        <begin position="467"/>
        <end position="485"/>
    </location>
</feature>
<sequence>MAPPRSNIPNPGRTLLALFVVMAALTGVMFLQGQPTPKLGLDLAGGTTVTLTAATADGRTPPATQMDQAVKIMTQRVNGLGVSDAEVAKQGSRNIVVNVPGEGQDRVVQLIGTTAKLQFRQVYAVADGKPMGAAPPAPSPTPSAKDKNSGKPSPSSSPSPSGSPSASPTARGRALSEAMAAPTPTPSGSASAKPSSPASPNPSQLPSQLVPPGAAGGAPDYTGIGDKAVIKQFEQLNCYVPDKRVPGSNDPNRKWVAACDQKEERGQVAKYIMGPVRVLGEQVSDASAMPPDSTQGQSSWWVSLKFKSQGARQFGQATTEAYQAYQMDQSSPRSQIAIVLDGQVVSAPSISKGAITGGTAQIDGPPESFTQTYATDLANVLKYGALPLEFKQSSIDEVSSTLGSDQLRGGMIAGAIGLVLVVLYCLMYYRGLGLVAVSSLMVATGITYVSVVILGENMGFRLSLPHIIGLIVSIGITADSFIVYFERLRDELRAGRTLRPSVEVAWKRARRTILVADAVTFLAALVLYFLAVGGVRGFAFAMGLTTLIDVIVVFFFTKPLVGLLSRTRFFGRGHPLSGLDASRLRKATTRNTTGSARPAAPGRATATAGAGSARSKSPKSQEA</sequence>
<keyword evidence="4 9" id="KW-0812">Transmembrane</keyword>
<dbReference type="SUPFAM" id="SSF82866">
    <property type="entry name" value="Multidrug efflux transporter AcrB transmembrane domain"/>
    <property type="match status" value="1"/>
</dbReference>
<keyword evidence="15" id="KW-1185">Reference proteome</keyword>
<dbReference type="PANTHER" id="PTHR30081">
    <property type="entry name" value="PROTEIN-EXPORT MEMBRANE PROTEIN SEC"/>
    <property type="match status" value="1"/>
</dbReference>
<evidence type="ECO:0000313" key="15">
    <source>
        <dbReference type="Proteomes" id="UP001501231"/>
    </source>
</evidence>
<keyword evidence="3 9" id="KW-1003">Cell membrane</keyword>
<evidence type="ECO:0000256" key="9">
    <source>
        <dbReference type="HAMAP-Rule" id="MF_01463"/>
    </source>
</evidence>
<comment type="function">
    <text evidence="9">Part of the Sec protein translocase complex. Interacts with the SecYEG preprotein conducting channel. SecDF uses the proton motive force (PMF) to complete protein translocation after the ATP-dependent function of SecA.</text>
</comment>
<dbReference type="InterPro" id="IPR022813">
    <property type="entry name" value="SecD/SecF_arch_bac"/>
</dbReference>
<comment type="subcellular location">
    <subcellularLocation>
        <location evidence="1 9">Cell membrane</location>
        <topology evidence="1 9">Multi-pass membrane protein</topology>
    </subcellularLocation>
</comment>
<organism evidence="14 15">
    <name type="scientific">Actinomadura vinacea</name>
    <dbReference type="NCBI Taxonomy" id="115336"/>
    <lineage>
        <taxon>Bacteria</taxon>
        <taxon>Bacillati</taxon>
        <taxon>Actinomycetota</taxon>
        <taxon>Actinomycetes</taxon>
        <taxon>Streptosporangiales</taxon>
        <taxon>Thermomonosporaceae</taxon>
        <taxon>Actinomadura</taxon>
    </lineage>
</organism>
<feature type="compositionally biased region" description="Low complexity" evidence="10">
    <location>
        <begin position="150"/>
        <end position="168"/>
    </location>
</feature>
<evidence type="ECO:0000256" key="4">
    <source>
        <dbReference type="ARBA" id="ARBA00022692"/>
    </source>
</evidence>
<dbReference type="Pfam" id="PF22599">
    <property type="entry name" value="SecDF_P1_head"/>
    <property type="match status" value="1"/>
</dbReference>
<keyword evidence="5 9" id="KW-0653">Protein transport</keyword>
<evidence type="ECO:0000256" key="3">
    <source>
        <dbReference type="ARBA" id="ARBA00022475"/>
    </source>
</evidence>
<evidence type="ECO:0000256" key="5">
    <source>
        <dbReference type="ARBA" id="ARBA00022927"/>
    </source>
</evidence>
<comment type="similarity">
    <text evidence="9">Belongs to the SecD/SecF family. SecD subfamily.</text>
</comment>
<feature type="region of interest" description="Disordered" evidence="10">
    <location>
        <begin position="130"/>
        <end position="221"/>
    </location>
</feature>
<feature type="transmembrane region" description="Helical" evidence="9">
    <location>
        <begin position="434"/>
        <end position="455"/>
    </location>
</feature>